<evidence type="ECO:0000259" key="6">
    <source>
        <dbReference type="PROSITE" id="PS51935"/>
    </source>
</evidence>
<evidence type="ECO:0000256" key="3">
    <source>
        <dbReference type="ARBA" id="ARBA00022801"/>
    </source>
</evidence>
<feature type="domain" description="NlpC/P60" evidence="6">
    <location>
        <begin position="124"/>
        <end position="249"/>
    </location>
</feature>
<evidence type="ECO:0000313" key="8">
    <source>
        <dbReference type="Proteomes" id="UP000820669"/>
    </source>
</evidence>
<feature type="compositionally biased region" description="Basic and acidic residues" evidence="5">
    <location>
        <begin position="10"/>
        <end position="25"/>
    </location>
</feature>
<feature type="region of interest" description="Disordered" evidence="5">
    <location>
        <begin position="263"/>
        <end position="290"/>
    </location>
</feature>
<dbReference type="PANTHER" id="PTHR47359:SF3">
    <property type="entry name" value="NLP_P60 DOMAIN-CONTAINING PROTEIN-RELATED"/>
    <property type="match status" value="1"/>
</dbReference>
<evidence type="ECO:0000256" key="1">
    <source>
        <dbReference type="ARBA" id="ARBA00007074"/>
    </source>
</evidence>
<feature type="compositionally biased region" description="Pro residues" evidence="5">
    <location>
        <begin position="383"/>
        <end position="396"/>
    </location>
</feature>
<dbReference type="SUPFAM" id="SSF54001">
    <property type="entry name" value="Cysteine proteinases"/>
    <property type="match status" value="1"/>
</dbReference>
<keyword evidence="2" id="KW-0645">Protease</keyword>
<dbReference type="InterPro" id="IPR051794">
    <property type="entry name" value="PG_Endopeptidase_C40"/>
</dbReference>
<feature type="compositionally biased region" description="Low complexity" evidence="5">
    <location>
        <begin position="263"/>
        <end position="274"/>
    </location>
</feature>
<dbReference type="PANTHER" id="PTHR47359">
    <property type="entry name" value="PEPTIDOGLYCAN DL-ENDOPEPTIDASE CWLO"/>
    <property type="match status" value="1"/>
</dbReference>
<feature type="region of interest" description="Disordered" evidence="5">
    <location>
        <begin position="308"/>
        <end position="428"/>
    </location>
</feature>
<feature type="compositionally biased region" description="Low complexity" evidence="5">
    <location>
        <begin position="87"/>
        <end position="98"/>
    </location>
</feature>
<gene>
    <name evidence="7" type="ORF">HF526_01105</name>
</gene>
<protein>
    <submittedName>
        <fullName evidence="7">C40 family peptidase</fullName>
    </submittedName>
</protein>
<feature type="region of interest" description="Disordered" evidence="5">
    <location>
        <begin position="71"/>
        <end position="109"/>
    </location>
</feature>
<dbReference type="InterPro" id="IPR000064">
    <property type="entry name" value="NLP_P60_dom"/>
</dbReference>
<feature type="compositionally biased region" description="Pro residues" evidence="5">
    <location>
        <begin position="280"/>
        <end position="290"/>
    </location>
</feature>
<sequence length="551" mass="54493">MLGWPSTVDHSGRPDMTMRDDRVPDLRTGGGRRRWFTTSTWALAALLGVMTFGTPPSASPVTTVTVRAASDSTAAAHGHPGDTPRTGGVLSGLLSGGSRASAPNAEPASTLQLRPAEFTNRVPDGRAEVAVQTAMAQIGLPYQWGGNGPANGDRGFDCSGLTTFSYAAAGIALPRTAQTQYNRGPHVTAGAPLQPGDLIFYGSPGKVHHVGMYIGDSRMVNAPTFGKPVQTAYYRWRGDDYLGATRPAATGVPLAGLLLEAPQASQPSDPAASPLIFDAPPAPLPRGPLPEPGVALPPEAVTAAAAIAAADEESAHTPSTVQLVVPIPGRPPADGSPGVVRNGPGAQPAAPSGTAGPFTAADPGTVPGGPTPGPGPGRAGPAPAGPPAPTTPPARTPSPASTTAGSAPSVAARSGTPAPVAPPPASTAAPRIAVPATATAATLPGGTVELAPVAQRATGLPEAPAGGGGVWSSGGHTVITLGSPALVDGVLVGAPITVRYSAGSTRTFTVRDRAVDVTSVAAARLLAAAPRGALVALAATGPGSWVVLTAA</sequence>
<accession>A0ABX1S637</accession>
<name>A0ABX1S637_9PSEU</name>
<keyword evidence="4" id="KW-0788">Thiol protease</keyword>
<dbReference type="Pfam" id="PF00877">
    <property type="entry name" value="NLPC_P60"/>
    <property type="match status" value="1"/>
</dbReference>
<evidence type="ECO:0000256" key="5">
    <source>
        <dbReference type="SAM" id="MobiDB-lite"/>
    </source>
</evidence>
<dbReference type="PROSITE" id="PS51935">
    <property type="entry name" value="NLPC_P60"/>
    <property type="match status" value="1"/>
</dbReference>
<feature type="region of interest" description="Disordered" evidence="5">
    <location>
        <begin position="1"/>
        <end position="25"/>
    </location>
</feature>
<evidence type="ECO:0000256" key="2">
    <source>
        <dbReference type="ARBA" id="ARBA00022670"/>
    </source>
</evidence>
<dbReference type="InterPro" id="IPR038765">
    <property type="entry name" value="Papain-like_cys_pep_sf"/>
</dbReference>
<evidence type="ECO:0000313" key="7">
    <source>
        <dbReference type="EMBL" id="NMH95928.1"/>
    </source>
</evidence>
<organism evidence="7 8">
    <name type="scientific">Pseudonocardia acidicola</name>
    <dbReference type="NCBI Taxonomy" id="2724939"/>
    <lineage>
        <taxon>Bacteria</taxon>
        <taxon>Bacillati</taxon>
        <taxon>Actinomycetota</taxon>
        <taxon>Actinomycetes</taxon>
        <taxon>Pseudonocardiales</taxon>
        <taxon>Pseudonocardiaceae</taxon>
        <taxon>Pseudonocardia</taxon>
    </lineage>
</organism>
<dbReference type="Proteomes" id="UP000820669">
    <property type="component" value="Unassembled WGS sequence"/>
</dbReference>
<dbReference type="Gene3D" id="3.90.1720.10">
    <property type="entry name" value="endopeptidase domain like (from Nostoc punctiforme)"/>
    <property type="match status" value="1"/>
</dbReference>
<evidence type="ECO:0000256" key="4">
    <source>
        <dbReference type="ARBA" id="ARBA00022807"/>
    </source>
</evidence>
<reference evidence="7 8" key="1">
    <citation type="submission" date="2020-04" db="EMBL/GenBank/DDBJ databases">
        <authorList>
            <person name="Klaysubun C."/>
            <person name="Duangmal K."/>
            <person name="Lipun K."/>
        </authorList>
    </citation>
    <scope>NUCLEOTIDE SEQUENCE [LARGE SCALE GENOMIC DNA]</scope>
    <source>
        <strain evidence="7 8">K10HN5</strain>
    </source>
</reference>
<keyword evidence="3" id="KW-0378">Hydrolase</keyword>
<feature type="compositionally biased region" description="Low complexity" evidence="5">
    <location>
        <begin position="397"/>
        <end position="412"/>
    </location>
</feature>
<comment type="similarity">
    <text evidence="1">Belongs to the peptidase C40 family.</text>
</comment>
<dbReference type="EMBL" id="JAAXLA010000002">
    <property type="protein sequence ID" value="NMH95928.1"/>
    <property type="molecule type" value="Genomic_DNA"/>
</dbReference>
<keyword evidence="8" id="KW-1185">Reference proteome</keyword>
<comment type="caution">
    <text evidence="7">The sequence shown here is derived from an EMBL/GenBank/DDBJ whole genome shotgun (WGS) entry which is preliminary data.</text>
</comment>
<proteinExistence type="inferred from homology"/>